<dbReference type="AlphaFoldDB" id="A0AAX3BAN7"/>
<gene>
    <name evidence="3" type="ORF">KDW03_07490</name>
</gene>
<organism evidence="3 4">
    <name type="scientific">Thermospira aquatica</name>
    <dbReference type="NCBI Taxonomy" id="2828656"/>
    <lineage>
        <taxon>Bacteria</taxon>
        <taxon>Pseudomonadati</taxon>
        <taxon>Spirochaetota</taxon>
        <taxon>Spirochaetia</taxon>
        <taxon>Brevinematales</taxon>
        <taxon>Thermospiraceae</taxon>
        <taxon>Thermospira</taxon>
    </lineage>
</organism>
<dbReference type="Proteomes" id="UP001056539">
    <property type="component" value="Chromosome"/>
</dbReference>
<dbReference type="InterPro" id="IPR050855">
    <property type="entry name" value="NDM-1-like"/>
</dbReference>
<dbReference type="RefSeq" id="WP_271434456.1">
    <property type="nucleotide sequence ID" value="NZ_CP073355.1"/>
</dbReference>
<comment type="similarity">
    <text evidence="1">Belongs to the metallo-beta-lactamase superfamily. Class-B beta-lactamase family.</text>
</comment>
<reference evidence="3" key="2">
    <citation type="submission" date="2022-06" db="EMBL/GenBank/DDBJ databases">
        <title>Thermospira aquatica gen. nov., sp. nov.</title>
        <authorList>
            <person name="Ben Ali Gam Z."/>
            <person name="Labat M."/>
        </authorList>
    </citation>
    <scope>NUCLEOTIDE SEQUENCE</scope>
    <source>
        <strain evidence="3">F1F22</strain>
    </source>
</reference>
<dbReference type="Pfam" id="PF00753">
    <property type="entry name" value="Lactamase_B"/>
    <property type="match status" value="1"/>
</dbReference>
<protein>
    <submittedName>
        <fullName evidence="3">MBL fold metallo-hydrolase</fullName>
    </submittedName>
</protein>
<proteinExistence type="inferred from homology"/>
<sequence length="243" mass="27749">MSDRHFLQEIEENVFILYGEKPSSHVYIIKGEYKNVLIDTGTRSNFNRIVMALTQIGLKVSDIHMVICTHEHYDHVGGIGFFYETAVIAADRFAATKIELQDEYVIHAIVHGEEAIQSRVNIWLTDQNIFDFGNYKLRVFSTPGHTSGCICLYELNQRFLFSGDTVFADGVISKISQSGSYGDYINSLERLSTLQIRRIFPGHGKICDYPQETLKQSIANARLHLQEYNASLLEKRDKECEKS</sequence>
<accession>A0AAX3BAN7</accession>
<name>A0AAX3BAN7_9SPIR</name>
<dbReference type="PANTHER" id="PTHR42951">
    <property type="entry name" value="METALLO-BETA-LACTAMASE DOMAIN-CONTAINING"/>
    <property type="match status" value="1"/>
</dbReference>
<evidence type="ECO:0000259" key="2">
    <source>
        <dbReference type="SMART" id="SM00849"/>
    </source>
</evidence>
<dbReference type="GO" id="GO:0017001">
    <property type="term" value="P:antibiotic catabolic process"/>
    <property type="evidence" value="ECO:0007669"/>
    <property type="project" value="UniProtKB-ARBA"/>
</dbReference>
<evidence type="ECO:0000256" key="1">
    <source>
        <dbReference type="ARBA" id="ARBA00005250"/>
    </source>
</evidence>
<feature type="domain" description="Metallo-beta-lactamase" evidence="2">
    <location>
        <begin position="23"/>
        <end position="203"/>
    </location>
</feature>
<dbReference type="SMART" id="SM00849">
    <property type="entry name" value="Lactamase_B"/>
    <property type="match status" value="1"/>
</dbReference>
<reference evidence="3" key="1">
    <citation type="submission" date="2021-04" db="EMBL/GenBank/DDBJ databases">
        <authorList>
            <person name="Postec A."/>
        </authorList>
    </citation>
    <scope>NUCLEOTIDE SEQUENCE</scope>
    <source>
        <strain evidence="3">F1F22</strain>
    </source>
</reference>
<dbReference type="EMBL" id="CP073355">
    <property type="protein sequence ID" value="URA09329.1"/>
    <property type="molecule type" value="Genomic_DNA"/>
</dbReference>
<dbReference type="SUPFAM" id="SSF56281">
    <property type="entry name" value="Metallo-hydrolase/oxidoreductase"/>
    <property type="match status" value="1"/>
</dbReference>
<dbReference type="InterPro" id="IPR036866">
    <property type="entry name" value="RibonucZ/Hydroxyglut_hydro"/>
</dbReference>
<dbReference type="KEGG" id="taqu:KDW03_07490"/>
<keyword evidence="4" id="KW-1185">Reference proteome</keyword>
<evidence type="ECO:0000313" key="3">
    <source>
        <dbReference type="EMBL" id="URA09329.1"/>
    </source>
</evidence>
<evidence type="ECO:0000313" key="4">
    <source>
        <dbReference type="Proteomes" id="UP001056539"/>
    </source>
</evidence>
<dbReference type="InterPro" id="IPR001279">
    <property type="entry name" value="Metallo-B-lactamas"/>
</dbReference>
<dbReference type="Gene3D" id="3.60.15.10">
    <property type="entry name" value="Ribonuclease Z/Hydroxyacylglutathione hydrolase-like"/>
    <property type="match status" value="1"/>
</dbReference>
<dbReference type="PANTHER" id="PTHR42951:SF4">
    <property type="entry name" value="ACYL-COENZYME A THIOESTERASE MBLAC2"/>
    <property type="match status" value="1"/>
</dbReference>